<dbReference type="CDD" id="cd16917">
    <property type="entry name" value="HATPase_UhpB-NarQ-NarX-like"/>
    <property type="match status" value="1"/>
</dbReference>
<feature type="domain" description="Signal transduction histidine kinase subgroup 3 dimerisation and phosphoacceptor" evidence="11">
    <location>
        <begin position="187"/>
        <end position="251"/>
    </location>
</feature>
<evidence type="ECO:0000256" key="4">
    <source>
        <dbReference type="ARBA" id="ARBA00022679"/>
    </source>
</evidence>
<dbReference type="EMBL" id="VDGT01000001">
    <property type="protein sequence ID" value="TNM34150.1"/>
    <property type="molecule type" value="Genomic_DNA"/>
</dbReference>
<keyword evidence="4" id="KW-0808">Transferase</keyword>
<evidence type="ECO:0000256" key="8">
    <source>
        <dbReference type="ARBA" id="ARBA00023012"/>
    </source>
</evidence>
<dbReference type="PANTHER" id="PTHR24421:SF10">
    <property type="entry name" value="NITRATE_NITRITE SENSOR PROTEIN NARQ"/>
    <property type="match status" value="1"/>
</dbReference>
<feature type="transmembrane region" description="Helical" evidence="10">
    <location>
        <begin position="109"/>
        <end position="129"/>
    </location>
</feature>
<feature type="compositionally biased region" description="Basic and acidic residues" evidence="9">
    <location>
        <begin position="397"/>
        <end position="421"/>
    </location>
</feature>
<proteinExistence type="predicted"/>
<protein>
    <recommendedName>
        <fullName evidence="2">histidine kinase</fullName>
        <ecNumber evidence="2">2.7.13.3</ecNumber>
    </recommendedName>
</protein>
<feature type="region of interest" description="Disordered" evidence="9">
    <location>
        <begin position="391"/>
        <end position="421"/>
    </location>
</feature>
<keyword evidence="3" id="KW-0597">Phosphoprotein</keyword>
<reference evidence="12 13" key="1">
    <citation type="submission" date="2019-06" db="EMBL/GenBank/DDBJ databases">
        <title>Draft genome of Streptomyces sedi sp. JCM16909.</title>
        <authorList>
            <person name="Klykleung N."/>
            <person name="Tanasupawat S."/>
            <person name="Kudo T."/>
            <person name="Yuki M."/>
            <person name="Ohkuma M."/>
        </authorList>
    </citation>
    <scope>NUCLEOTIDE SEQUENCE [LARGE SCALE GENOMIC DNA]</scope>
    <source>
        <strain evidence="12 13">JCM 16909</strain>
    </source>
</reference>
<keyword evidence="7" id="KW-0067">ATP-binding</keyword>
<dbReference type="GO" id="GO:0016020">
    <property type="term" value="C:membrane"/>
    <property type="evidence" value="ECO:0007669"/>
    <property type="project" value="InterPro"/>
</dbReference>
<keyword evidence="13" id="KW-1185">Reference proteome</keyword>
<sequence length="421" mass="44543">MARLSPPARPHRDDLLIALVGLVTGLTAIAFDLYAFHPEQTAAVLRLPALLVICAAEVLRRVMPTTALVGAVLALFGDALSGGSLPVLVMFSDVVYAAVLYGPARFGRSFVSGTTMFSAAGTVALVVWLREPEALILGAGLVGILTAPAWAGLLLREHRDTAAAERLRAEQTALLAEMDRTQAVASERARMARELHDIVANHLSAIAIHSTAALSLNKPEATAQALTVIRENSTQGLTEMRRLIGILREEDSEQRHPEANPTLDGLDVLLDRAARGDASGELSFVSRDEREAGLSLPAPVELAAYRIVQESLTNAVKHAAPGQVEVHLGHRSERLTVTVTSPYRTDAASRAPGSGSGLVGMAERVELLHGSFDAGPVAETTDTGLWRVAAELPLSEVSERGAGTERGAGAERSEPPEGRSS</sequence>
<keyword evidence="10" id="KW-1133">Transmembrane helix</keyword>
<keyword evidence="6 12" id="KW-0418">Kinase</keyword>
<evidence type="ECO:0000259" key="11">
    <source>
        <dbReference type="Pfam" id="PF07730"/>
    </source>
</evidence>
<evidence type="ECO:0000256" key="7">
    <source>
        <dbReference type="ARBA" id="ARBA00022840"/>
    </source>
</evidence>
<evidence type="ECO:0000256" key="9">
    <source>
        <dbReference type="SAM" id="MobiDB-lite"/>
    </source>
</evidence>
<dbReference type="InterPro" id="IPR050482">
    <property type="entry name" value="Sensor_HK_TwoCompSys"/>
</dbReference>
<gene>
    <name evidence="12" type="ORF">FH715_00115</name>
</gene>
<evidence type="ECO:0000313" key="12">
    <source>
        <dbReference type="EMBL" id="TNM34150.1"/>
    </source>
</evidence>
<dbReference type="GO" id="GO:0005524">
    <property type="term" value="F:ATP binding"/>
    <property type="evidence" value="ECO:0007669"/>
    <property type="project" value="UniProtKB-KW"/>
</dbReference>
<dbReference type="Gene3D" id="3.30.565.10">
    <property type="entry name" value="Histidine kinase-like ATPase, C-terminal domain"/>
    <property type="match status" value="1"/>
</dbReference>
<dbReference type="GO" id="GO:0046983">
    <property type="term" value="F:protein dimerization activity"/>
    <property type="evidence" value="ECO:0007669"/>
    <property type="project" value="InterPro"/>
</dbReference>
<dbReference type="RefSeq" id="WP_139639915.1">
    <property type="nucleotide sequence ID" value="NZ_BAAAZS010000014.1"/>
</dbReference>
<organism evidence="12 13">
    <name type="scientific">Streptomyces sedi</name>
    <dbReference type="NCBI Taxonomy" id="555059"/>
    <lineage>
        <taxon>Bacteria</taxon>
        <taxon>Bacillati</taxon>
        <taxon>Actinomycetota</taxon>
        <taxon>Actinomycetes</taxon>
        <taxon>Kitasatosporales</taxon>
        <taxon>Streptomycetaceae</taxon>
        <taxon>Streptomyces</taxon>
    </lineage>
</organism>
<keyword evidence="8" id="KW-0902">Two-component regulatory system</keyword>
<dbReference type="Gene3D" id="1.20.5.1930">
    <property type="match status" value="1"/>
</dbReference>
<keyword evidence="10" id="KW-0812">Transmembrane</keyword>
<comment type="caution">
    <text evidence="12">The sequence shown here is derived from an EMBL/GenBank/DDBJ whole genome shotgun (WGS) entry which is preliminary data.</text>
</comment>
<evidence type="ECO:0000256" key="2">
    <source>
        <dbReference type="ARBA" id="ARBA00012438"/>
    </source>
</evidence>
<evidence type="ECO:0000256" key="6">
    <source>
        <dbReference type="ARBA" id="ARBA00022777"/>
    </source>
</evidence>
<evidence type="ECO:0000256" key="10">
    <source>
        <dbReference type="SAM" id="Phobius"/>
    </source>
</evidence>
<keyword evidence="10" id="KW-0472">Membrane</keyword>
<feature type="transmembrane region" description="Helical" evidence="10">
    <location>
        <begin position="135"/>
        <end position="155"/>
    </location>
</feature>
<dbReference type="InterPro" id="IPR011712">
    <property type="entry name" value="Sig_transdc_His_kin_sub3_dim/P"/>
</dbReference>
<dbReference type="SUPFAM" id="SSF55874">
    <property type="entry name" value="ATPase domain of HSP90 chaperone/DNA topoisomerase II/histidine kinase"/>
    <property type="match status" value="1"/>
</dbReference>
<evidence type="ECO:0000256" key="3">
    <source>
        <dbReference type="ARBA" id="ARBA00022553"/>
    </source>
</evidence>
<dbReference type="AlphaFoldDB" id="A0A5C4VE08"/>
<dbReference type="Proteomes" id="UP000311713">
    <property type="component" value="Unassembled WGS sequence"/>
</dbReference>
<comment type="catalytic activity">
    <reaction evidence="1">
        <text>ATP + protein L-histidine = ADP + protein N-phospho-L-histidine.</text>
        <dbReference type="EC" id="2.7.13.3"/>
    </reaction>
</comment>
<dbReference type="GO" id="GO:0000155">
    <property type="term" value="F:phosphorelay sensor kinase activity"/>
    <property type="evidence" value="ECO:0007669"/>
    <property type="project" value="InterPro"/>
</dbReference>
<name>A0A5C4VE08_9ACTN</name>
<accession>A0A5C4VE08</accession>
<dbReference type="InterPro" id="IPR036890">
    <property type="entry name" value="HATPase_C_sf"/>
</dbReference>
<evidence type="ECO:0000256" key="1">
    <source>
        <dbReference type="ARBA" id="ARBA00000085"/>
    </source>
</evidence>
<dbReference type="Pfam" id="PF07730">
    <property type="entry name" value="HisKA_3"/>
    <property type="match status" value="1"/>
</dbReference>
<evidence type="ECO:0000313" key="13">
    <source>
        <dbReference type="Proteomes" id="UP000311713"/>
    </source>
</evidence>
<keyword evidence="5" id="KW-0547">Nucleotide-binding</keyword>
<feature type="transmembrane region" description="Helical" evidence="10">
    <location>
        <begin position="15"/>
        <end position="36"/>
    </location>
</feature>
<dbReference type="OrthoDB" id="227596at2"/>
<dbReference type="PANTHER" id="PTHR24421">
    <property type="entry name" value="NITRATE/NITRITE SENSOR PROTEIN NARX-RELATED"/>
    <property type="match status" value="1"/>
</dbReference>
<dbReference type="EC" id="2.7.13.3" evidence="2"/>
<evidence type="ECO:0000256" key="5">
    <source>
        <dbReference type="ARBA" id="ARBA00022741"/>
    </source>
</evidence>